<dbReference type="EMBL" id="JABXJJ020000025">
    <property type="protein sequence ID" value="MDI5971701.1"/>
    <property type="molecule type" value="Genomic_DNA"/>
</dbReference>
<reference evidence="3 4" key="1">
    <citation type="submission" date="2023-05" db="EMBL/GenBank/DDBJ databases">
        <title>Streptantibioticus silvisoli sp. nov., acidotolerant actinomycetes 1 from pine litter.</title>
        <authorList>
            <person name="Swiecimska M."/>
            <person name="Golinska P."/>
            <person name="Sangal V."/>
            <person name="Wachnowicz B."/>
            <person name="Goodfellow M."/>
        </authorList>
    </citation>
    <scope>NUCLEOTIDE SEQUENCE</scope>
    <source>
        <strain evidence="3">SL13</strain>
        <strain evidence="2 4">SL54</strain>
    </source>
</reference>
<feature type="compositionally biased region" description="Low complexity" evidence="1">
    <location>
        <begin position="45"/>
        <end position="58"/>
    </location>
</feature>
<proteinExistence type="predicted"/>
<name>A0AA90H5P8_9ACTN</name>
<feature type="region of interest" description="Disordered" evidence="1">
    <location>
        <begin position="36"/>
        <end position="67"/>
    </location>
</feature>
<sequence>MAKVWRGEYWKTRKNSPWFMVLLVLAALWAYGHANGSGDAKHPGARPSASASASARPAPGKPAPDKP</sequence>
<organism evidence="3">
    <name type="scientific">Streptantibioticus silvisoli</name>
    <dbReference type="NCBI Taxonomy" id="2705255"/>
    <lineage>
        <taxon>Bacteria</taxon>
        <taxon>Bacillati</taxon>
        <taxon>Actinomycetota</taxon>
        <taxon>Actinomycetes</taxon>
        <taxon>Kitasatosporales</taxon>
        <taxon>Streptomycetaceae</taxon>
        <taxon>Streptantibioticus</taxon>
    </lineage>
</organism>
<evidence type="ECO:0000313" key="3">
    <source>
        <dbReference type="EMBL" id="MDI5971701.1"/>
    </source>
</evidence>
<dbReference type="AlphaFoldDB" id="A0AA90H5P8"/>
<evidence type="ECO:0000313" key="4">
    <source>
        <dbReference type="Proteomes" id="UP001156398"/>
    </source>
</evidence>
<evidence type="ECO:0000313" key="2">
    <source>
        <dbReference type="EMBL" id="MDI5964233.1"/>
    </source>
</evidence>
<dbReference type="Proteomes" id="UP001156398">
    <property type="component" value="Unassembled WGS sequence"/>
</dbReference>
<keyword evidence="4" id="KW-1185">Reference proteome</keyword>
<comment type="caution">
    <text evidence="3">The sequence shown here is derived from an EMBL/GenBank/DDBJ whole genome shotgun (WGS) entry which is preliminary data.</text>
</comment>
<accession>A0AA90H5P8</accession>
<dbReference type="RefSeq" id="WP_271315759.1">
    <property type="nucleotide sequence ID" value="NZ_JAAGKO020000021.1"/>
</dbReference>
<protein>
    <submittedName>
        <fullName evidence="3">Uncharacterized protein</fullName>
    </submittedName>
</protein>
<evidence type="ECO:0000256" key="1">
    <source>
        <dbReference type="SAM" id="MobiDB-lite"/>
    </source>
</evidence>
<gene>
    <name evidence="2" type="ORF">POF43_016145</name>
    <name evidence="3" type="ORF">POF50_020605</name>
</gene>
<dbReference type="EMBL" id="JAAGKO020000021">
    <property type="protein sequence ID" value="MDI5964233.1"/>
    <property type="molecule type" value="Genomic_DNA"/>
</dbReference>